<sequence length="64" mass="6677">MHWTRLALYSIATIAASIIAVLAYIADDLATMGVALGWITTNIIAGANVKIPAPDTQIGDHAAE</sequence>
<dbReference type="KEGG" id="ltr:EVS81_07785"/>
<keyword evidence="1" id="KW-0472">Membrane</keyword>
<reference evidence="2 3" key="1">
    <citation type="submission" date="2019-02" db="EMBL/GenBank/DDBJ databases">
        <authorList>
            <person name="Sun L."/>
            <person name="Pan D."/>
            <person name="Wu X."/>
        </authorList>
    </citation>
    <scope>NUCLEOTIDE SEQUENCE [LARGE SCALE GENOMIC DNA]</scope>
    <source>
        <strain evidence="2 3">JW-1</strain>
    </source>
</reference>
<protein>
    <submittedName>
        <fullName evidence="2">Uncharacterized protein</fullName>
    </submittedName>
</protein>
<name>A0A4P6KEP4_9MICO</name>
<dbReference type="AlphaFoldDB" id="A0A4P6KEP4"/>
<keyword evidence="1" id="KW-1133">Transmembrane helix</keyword>
<dbReference type="RefSeq" id="WP_130109877.1">
    <property type="nucleotide sequence ID" value="NZ_CP035806.1"/>
</dbReference>
<organism evidence="2 3">
    <name type="scientific">Leucobacter triazinivorans</name>
    <dbReference type="NCBI Taxonomy" id="1784719"/>
    <lineage>
        <taxon>Bacteria</taxon>
        <taxon>Bacillati</taxon>
        <taxon>Actinomycetota</taxon>
        <taxon>Actinomycetes</taxon>
        <taxon>Micrococcales</taxon>
        <taxon>Microbacteriaceae</taxon>
        <taxon>Leucobacter</taxon>
    </lineage>
</organism>
<proteinExistence type="predicted"/>
<dbReference type="Proteomes" id="UP000289260">
    <property type="component" value="Chromosome"/>
</dbReference>
<gene>
    <name evidence="2" type="ORF">EVS81_07785</name>
</gene>
<accession>A0A4P6KEP4</accession>
<evidence type="ECO:0000313" key="2">
    <source>
        <dbReference type="EMBL" id="QBE48742.1"/>
    </source>
</evidence>
<evidence type="ECO:0000313" key="3">
    <source>
        <dbReference type="Proteomes" id="UP000289260"/>
    </source>
</evidence>
<evidence type="ECO:0000256" key="1">
    <source>
        <dbReference type="SAM" id="Phobius"/>
    </source>
</evidence>
<keyword evidence="3" id="KW-1185">Reference proteome</keyword>
<keyword evidence="1" id="KW-0812">Transmembrane</keyword>
<dbReference type="EMBL" id="CP035806">
    <property type="protein sequence ID" value="QBE48742.1"/>
    <property type="molecule type" value="Genomic_DNA"/>
</dbReference>
<feature type="transmembrane region" description="Helical" evidence="1">
    <location>
        <begin position="6"/>
        <end position="26"/>
    </location>
</feature>